<keyword evidence="3 5" id="KW-1133">Transmembrane helix</keyword>
<dbReference type="InterPro" id="IPR017452">
    <property type="entry name" value="GPCR_Rhodpsn_7TM"/>
</dbReference>
<protein>
    <recommendedName>
        <fullName evidence="6">G-protein coupled receptors family 1 profile domain-containing protein</fullName>
    </recommendedName>
</protein>
<feature type="transmembrane region" description="Helical" evidence="5">
    <location>
        <begin position="12"/>
        <end position="36"/>
    </location>
</feature>
<feature type="domain" description="G-protein coupled receptors family 1 profile" evidence="6">
    <location>
        <begin position="28"/>
        <end position="338"/>
    </location>
</feature>
<evidence type="ECO:0000313" key="8">
    <source>
        <dbReference type="Proteomes" id="UP001497497"/>
    </source>
</evidence>
<keyword evidence="8" id="KW-1185">Reference proteome</keyword>
<evidence type="ECO:0000256" key="5">
    <source>
        <dbReference type="SAM" id="Phobius"/>
    </source>
</evidence>
<dbReference type="GO" id="GO:0004930">
    <property type="term" value="F:G protein-coupled receptor activity"/>
    <property type="evidence" value="ECO:0007669"/>
    <property type="project" value="InterPro"/>
</dbReference>
<dbReference type="Proteomes" id="UP001497497">
    <property type="component" value="Unassembled WGS sequence"/>
</dbReference>
<dbReference type="PROSITE" id="PS50262">
    <property type="entry name" value="G_PROTEIN_RECEP_F1_2"/>
    <property type="match status" value="1"/>
</dbReference>
<dbReference type="PANTHER" id="PTHR46641">
    <property type="entry name" value="FMRFAMIDE RECEPTOR-RELATED"/>
    <property type="match status" value="1"/>
</dbReference>
<dbReference type="SUPFAM" id="SSF81321">
    <property type="entry name" value="Family A G protein-coupled receptor-like"/>
    <property type="match status" value="1"/>
</dbReference>
<dbReference type="PANTHER" id="PTHR46641:SF2">
    <property type="entry name" value="FMRFAMIDE RECEPTOR"/>
    <property type="match status" value="1"/>
</dbReference>
<dbReference type="InterPro" id="IPR000276">
    <property type="entry name" value="GPCR_Rhodpsn"/>
</dbReference>
<proteinExistence type="predicted"/>
<dbReference type="AlphaFoldDB" id="A0AAV2HDH8"/>
<feature type="transmembrane region" description="Helical" evidence="5">
    <location>
        <begin position="48"/>
        <end position="74"/>
    </location>
</feature>
<dbReference type="InterPro" id="IPR052954">
    <property type="entry name" value="GPCR-Ligand_Int"/>
</dbReference>
<keyword evidence="2 5" id="KW-0812">Transmembrane</keyword>
<feature type="transmembrane region" description="Helical" evidence="5">
    <location>
        <begin position="314"/>
        <end position="341"/>
    </location>
</feature>
<feature type="transmembrane region" description="Helical" evidence="5">
    <location>
        <begin position="94"/>
        <end position="113"/>
    </location>
</feature>
<keyword evidence="4 5" id="KW-0472">Membrane</keyword>
<organism evidence="7 8">
    <name type="scientific">Lymnaea stagnalis</name>
    <name type="common">Great pond snail</name>
    <name type="synonym">Helix stagnalis</name>
    <dbReference type="NCBI Taxonomy" id="6523"/>
    <lineage>
        <taxon>Eukaryota</taxon>
        <taxon>Metazoa</taxon>
        <taxon>Spiralia</taxon>
        <taxon>Lophotrochozoa</taxon>
        <taxon>Mollusca</taxon>
        <taxon>Gastropoda</taxon>
        <taxon>Heterobranchia</taxon>
        <taxon>Euthyneura</taxon>
        <taxon>Panpulmonata</taxon>
        <taxon>Hygrophila</taxon>
        <taxon>Lymnaeoidea</taxon>
        <taxon>Lymnaeidae</taxon>
        <taxon>Lymnaea</taxon>
    </lineage>
</organism>
<gene>
    <name evidence="7" type="ORF">GSLYS_00005782001</name>
</gene>
<accession>A0AAV2HDH8</accession>
<evidence type="ECO:0000256" key="4">
    <source>
        <dbReference type="ARBA" id="ARBA00023136"/>
    </source>
</evidence>
<sequence>LISDETILYFRYVFLYFSGPAILVFGLGSNIFNMIVFTRMGLKDSVTLSLFSLAISDFCFLSISAMIRSALIVLLFPEVAPQSISLFDVAYASYWYSTVFFDTSMLIRVYTAVTRACCVAIPLTFKNTFTKTVTLYVMCAVFSVSIATRMPLLACQDFQSVFDRKTNTTRIVLYFTPLRPAALAVNDIFSKNIITWGSIGLVLTSLFVLKFKLVSAAKFRHGMKSGHATSEPNSRDKPSQPIIIQQRERKPQSKVSSLPTNEKSRSFLVGKDVQVLKVVILVSVIFIVCTFPQVVPSVVRRLVPEFNVGGRYGIVFEVVSIVFDNASFLNSSLNVFVYYSFNTNFRHVARRLFNMSMAGKN</sequence>
<feature type="transmembrane region" description="Helical" evidence="5">
    <location>
        <begin position="193"/>
        <end position="214"/>
    </location>
</feature>
<evidence type="ECO:0000259" key="6">
    <source>
        <dbReference type="PROSITE" id="PS50262"/>
    </source>
</evidence>
<dbReference type="Gene3D" id="1.20.1070.10">
    <property type="entry name" value="Rhodopsin 7-helix transmembrane proteins"/>
    <property type="match status" value="1"/>
</dbReference>
<feature type="transmembrane region" description="Helical" evidence="5">
    <location>
        <begin position="275"/>
        <end position="294"/>
    </location>
</feature>
<evidence type="ECO:0000313" key="7">
    <source>
        <dbReference type="EMBL" id="CAL1531687.1"/>
    </source>
</evidence>
<feature type="non-terminal residue" evidence="7">
    <location>
        <position position="1"/>
    </location>
</feature>
<evidence type="ECO:0000256" key="2">
    <source>
        <dbReference type="ARBA" id="ARBA00022692"/>
    </source>
</evidence>
<reference evidence="7 8" key="1">
    <citation type="submission" date="2024-04" db="EMBL/GenBank/DDBJ databases">
        <authorList>
            <consortium name="Genoscope - CEA"/>
            <person name="William W."/>
        </authorList>
    </citation>
    <scope>NUCLEOTIDE SEQUENCE [LARGE SCALE GENOMIC DNA]</scope>
</reference>
<dbReference type="PRINTS" id="PR00237">
    <property type="entry name" value="GPCRRHODOPSN"/>
</dbReference>
<dbReference type="EMBL" id="CAXITT010000095">
    <property type="protein sequence ID" value="CAL1531687.1"/>
    <property type="molecule type" value="Genomic_DNA"/>
</dbReference>
<name>A0AAV2HDH8_LYMST</name>
<comment type="subcellular location">
    <subcellularLocation>
        <location evidence="1">Membrane</location>
    </subcellularLocation>
</comment>
<comment type="caution">
    <text evidence="7">The sequence shown here is derived from an EMBL/GenBank/DDBJ whole genome shotgun (WGS) entry which is preliminary data.</text>
</comment>
<evidence type="ECO:0000256" key="1">
    <source>
        <dbReference type="ARBA" id="ARBA00004370"/>
    </source>
</evidence>
<feature type="transmembrane region" description="Helical" evidence="5">
    <location>
        <begin position="133"/>
        <end position="154"/>
    </location>
</feature>
<dbReference type="GO" id="GO:0016020">
    <property type="term" value="C:membrane"/>
    <property type="evidence" value="ECO:0007669"/>
    <property type="project" value="UniProtKB-SubCell"/>
</dbReference>
<evidence type="ECO:0000256" key="3">
    <source>
        <dbReference type="ARBA" id="ARBA00022989"/>
    </source>
</evidence>